<feature type="transmembrane region" description="Helical" evidence="6">
    <location>
        <begin position="12"/>
        <end position="31"/>
    </location>
</feature>
<dbReference type="RefSeq" id="WP_105039941.1">
    <property type="nucleotide sequence ID" value="NZ_PPSL01000004.1"/>
</dbReference>
<gene>
    <name evidence="7" type="ORF">CJD36_014600</name>
</gene>
<dbReference type="OrthoDB" id="9811562at2"/>
<comment type="subcellular location">
    <subcellularLocation>
        <location evidence="1">Membrane</location>
        <topology evidence="1">Multi-pass membrane protein</topology>
    </subcellularLocation>
</comment>
<evidence type="ECO:0000256" key="1">
    <source>
        <dbReference type="ARBA" id="ARBA00004141"/>
    </source>
</evidence>
<dbReference type="InterPro" id="IPR050475">
    <property type="entry name" value="Prenyltransferase_related"/>
</dbReference>
<evidence type="ECO:0000313" key="8">
    <source>
        <dbReference type="Proteomes" id="UP000239872"/>
    </source>
</evidence>
<keyword evidence="2" id="KW-1003">Cell membrane</keyword>
<dbReference type="AlphaFoldDB" id="A0A2S7SSM8"/>
<keyword evidence="8" id="KW-1185">Reference proteome</keyword>
<feature type="transmembrane region" description="Helical" evidence="6">
    <location>
        <begin position="258"/>
        <end position="278"/>
    </location>
</feature>
<dbReference type="Gene3D" id="1.10.357.140">
    <property type="entry name" value="UbiA prenyltransferase"/>
    <property type="match status" value="1"/>
</dbReference>
<feature type="transmembrane region" description="Helical" evidence="6">
    <location>
        <begin position="290"/>
        <end position="310"/>
    </location>
</feature>
<dbReference type="EMBL" id="PPSL01000004">
    <property type="protein sequence ID" value="PQJ09932.1"/>
    <property type="molecule type" value="Genomic_DNA"/>
</dbReference>
<keyword evidence="5 6" id="KW-0472">Membrane</keyword>
<feature type="transmembrane region" description="Helical" evidence="6">
    <location>
        <begin position="232"/>
        <end position="252"/>
    </location>
</feature>
<proteinExistence type="predicted"/>
<protein>
    <recommendedName>
        <fullName evidence="9">Prenyltransferase</fullName>
    </recommendedName>
</protein>
<dbReference type="GO" id="GO:0016020">
    <property type="term" value="C:membrane"/>
    <property type="evidence" value="ECO:0007669"/>
    <property type="project" value="UniProtKB-SubCell"/>
</dbReference>
<dbReference type="Proteomes" id="UP000239872">
    <property type="component" value="Unassembled WGS sequence"/>
</dbReference>
<dbReference type="Gene3D" id="1.20.120.1780">
    <property type="entry name" value="UbiA prenyltransferase"/>
    <property type="match status" value="1"/>
</dbReference>
<evidence type="ECO:0000256" key="4">
    <source>
        <dbReference type="ARBA" id="ARBA00022989"/>
    </source>
</evidence>
<dbReference type="PANTHER" id="PTHR42723:SF1">
    <property type="entry name" value="CHLOROPHYLL SYNTHASE, CHLOROPLASTIC"/>
    <property type="match status" value="1"/>
</dbReference>
<dbReference type="Pfam" id="PF01040">
    <property type="entry name" value="UbiA"/>
    <property type="match status" value="1"/>
</dbReference>
<dbReference type="PANTHER" id="PTHR42723">
    <property type="entry name" value="CHLOROPHYLL SYNTHASE"/>
    <property type="match status" value="1"/>
</dbReference>
<accession>A0A2S7SSM8</accession>
<evidence type="ECO:0008006" key="9">
    <source>
        <dbReference type="Google" id="ProtNLM"/>
    </source>
</evidence>
<feature type="transmembrane region" description="Helical" evidence="6">
    <location>
        <begin position="142"/>
        <end position="162"/>
    </location>
</feature>
<feature type="transmembrane region" description="Helical" evidence="6">
    <location>
        <begin position="182"/>
        <end position="199"/>
    </location>
</feature>
<keyword evidence="4 6" id="KW-1133">Transmembrane helix</keyword>
<dbReference type="InterPro" id="IPR044878">
    <property type="entry name" value="UbiA_sf"/>
</dbReference>
<reference evidence="7 8" key="1">
    <citation type="submission" date="2018-01" db="EMBL/GenBank/DDBJ databases">
        <title>A novel member of the phylum Bacteroidetes isolated from glacier ice.</title>
        <authorList>
            <person name="Liu Q."/>
            <person name="Xin Y.-H."/>
        </authorList>
    </citation>
    <scope>NUCLEOTIDE SEQUENCE [LARGE SCALE GENOMIC DNA]</scope>
    <source>
        <strain evidence="7 8">RB1R16</strain>
    </source>
</reference>
<feature type="transmembrane region" description="Helical" evidence="6">
    <location>
        <begin position="114"/>
        <end position="130"/>
    </location>
</feature>
<evidence type="ECO:0000313" key="7">
    <source>
        <dbReference type="EMBL" id="PQJ09932.1"/>
    </source>
</evidence>
<keyword evidence="3 6" id="KW-0812">Transmembrane</keyword>
<feature type="transmembrane region" description="Helical" evidence="6">
    <location>
        <begin position="85"/>
        <end position="108"/>
    </location>
</feature>
<dbReference type="GO" id="GO:0016765">
    <property type="term" value="F:transferase activity, transferring alkyl or aryl (other than methyl) groups"/>
    <property type="evidence" value="ECO:0007669"/>
    <property type="project" value="InterPro"/>
</dbReference>
<organism evidence="7 8">
    <name type="scientific">Flavipsychrobacter stenotrophus</name>
    <dbReference type="NCBI Taxonomy" id="2077091"/>
    <lineage>
        <taxon>Bacteria</taxon>
        <taxon>Pseudomonadati</taxon>
        <taxon>Bacteroidota</taxon>
        <taxon>Chitinophagia</taxon>
        <taxon>Chitinophagales</taxon>
        <taxon>Chitinophagaceae</taxon>
        <taxon>Flavipsychrobacter</taxon>
    </lineage>
</organism>
<feature type="transmembrane region" description="Helical" evidence="6">
    <location>
        <begin position="43"/>
        <end position="64"/>
    </location>
</feature>
<sequence length="316" mass="36751">MMNWLRLIRYKNLLIVFLTQLLVWYCLIYDSRNTWGIYRMVDFLFISGSTILIAAAGYIINDYFDIKIDIINRPEKVILEKRIPLRTAIIAHVVLNIAGLALAGGIAFNSHHFEWMWVQCLSIILLWFYSTHFKRQYMTGNLVIALLTALTVIVLLVYEPALRMHFPTPPPMTSFLMPAIDPQWMFAGFAFFAFMLTWMREIVKDMEDYKGDAAEGCMTMPIKKGLQFSARFAQTLGVTTVIALAIITYYLSKHYYSYLGYYTLLFIVAPILWWCIYLSRKNTIPHYHSASKWLKFIMLAGIASLIVYNFTTQNIQ</sequence>
<evidence type="ECO:0000256" key="6">
    <source>
        <dbReference type="SAM" id="Phobius"/>
    </source>
</evidence>
<evidence type="ECO:0000256" key="3">
    <source>
        <dbReference type="ARBA" id="ARBA00022692"/>
    </source>
</evidence>
<dbReference type="InterPro" id="IPR000537">
    <property type="entry name" value="UbiA_prenyltransferase"/>
</dbReference>
<evidence type="ECO:0000256" key="5">
    <source>
        <dbReference type="ARBA" id="ARBA00023136"/>
    </source>
</evidence>
<evidence type="ECO:0000256" key="2">
    <source>
        <dbReference type="ARBA" id="ARBA00022475"/>
    </source>
</evidence>
<dbReference type="CDD" id="cd13961">
    <property type="entry name" value="PT_UbiA_DGGGPS"/>
    <property type="match status" value="1"/>
</dbReference>
<name>A0A2S7SSM8_9BACT</name>
<comment type="caution">
    <text evidence="7">The sequence shown here is derived from an EMBL/GenBank/DDBJ whole genome shotgun (WGS) entry which is preliminary data.</text>
</comment>